<feature type="chain" id="PRO_5045801566" description="Secreted protein" evidence="1">
    <location>
        <begin position="28"/>
        <end position="255"/>
    </location>
</feature>
<name>A0ABT5KN82_9BURK</name>
<proteinExistence type="predicted"/>
<dbReference type="EMBL" id="JAQQXT010000021">
    <property type="protein sequence ID" value="MDC8774375.1"/>
    <property type="molecule type" value="Genomic_DNA"/>
</dbReference>
<gene>
    <name evidence="2" type="ORF">PRZ03_22655</name>
</gene>
<protein>
    <recommendedName>
        <fullName evidence="4">Secreted protein</fullName>
    </recommendedName>
</protein>
<evidence type="ECO:0000256" key="1">
    <source>
        <dbReference type="SAM" id="SignalP"/>
    </source>
</evidence>
<comment type="caution">
    <text evidence="2">The sequence shown here is derived from an EMBL/GenBank/DDBJ whole genome shotgun (WGS) entry which is preliminary data.</text>
</comment>
<dbReference type="Proteomes" id="UP001221189">
    <property type="component" value="Unassembled WGS sequence"/>
</dbReference>
<evidence type="ECO:0008006" key="4">
    <source>
        <dbReference type="Google" id="ProtNLM"/>
    </source>
</evidence>
<organism evidence="2 3">
    <name type="scientific">Roseateles albus</name>
    <dbReference type="NCBI Taxonomy" id="2987525"/>
    <lineage>
        <taxon>Bacteria</taxon>
        <taxon>Pseudomonadati</taxon>
        <taxon>Pseudomonadota</taxon>
        <taxon>Betaproteobacteria</taxon>
        <taxon>Burkholderiales</taxon>
        <taxon>Sphaerotilaceae</taxon>
        <taxon>Roseateles</taxon>
    </lineage>
</organism>
<sequence>MGNLHRTTAKFCLTALLLAAASTSARAQLRLNCPIPWDQLRTLETGSLDADLWGIKVRDWKVEYLDEALRKSEECVRTGPGGPGGKSLRDAEHRDAVARVYPFAKDRYLPELDQRLRIEGVPAMVATAISQANLTQVKLTPNGMPSSILLKYDDPNIVQSRQSREYSCGSLDRGIDDATAESYRQAAVFARLCAAAQQTTATTVATLERKAAGLDAVTKAAATLATQVDAASGRPLAVGDCIELTHRDHAILTHC</sequence>
<keyword evidence="1" id="KW-0732">Signal</keyword>
<evidence type="ECO:0000313" key="3">
    <source>
        <dbReference type="Proteomes" id="UP001221189"/>
    </source>
</evidence>
<dbReference type="RefSeq" id="WP_273602382.1">
    <property type="nucleotide sequence ID" value="NZ_JAQQXT010000021.1"/>
</dbReference>
<feature type="signal peptide" evidence="1">
    <location>
        <begin position="1"/>
        <end position="27"/>
    </location>
</feature>
<evidence type="ECO:0000313" key="2">
    <source>
        <dbReference type="EMBL" id="MDC8774375.1"/>
    </source>
</evidence>
<reference evidence="2 3" key="1">
    <citation type="submission" date="2022-10" db="EMBL/GenBank/DDBJ databases">
        <title>Paucibacter sp. hw1 Genome sequencing.</title>
        <authorList>
            <person name="Park S."/>
        </authorList>
    </citation>
    <scope>NUCLEOTIDE SEQUENCE [LARGE SCALE GENOMIC DNA]</scope>
    <source>
        <strain evidence="3">hw1</strain>
    </source>
</reference>
<accession>A0ABT5KN82</accession>
<keyword evidence="3" id="KW-1185">Reference proteome</keyword>